<feature type="transmembrane region" description="Helical" evidence="5">
    <location>
        <begin position="184"/>
        <end position="205"/>
    </location>
</feature>
<evidence type="ECO:0000256" key="2">
    <source>
        <dbReference type="ARBA" id="ARBA00022692"/>
    </source>
</evidence>
<comment type="caution">
    <text evidence="7">The sequence shown here is derived from an EMBL/GenBank/DDBJ whole genome shotgun (WGS) entry which is preliminary data.</text>
</comment>
<evidence type="ECO:0000256" key="5">
    <source>
        <dbReference type="SAM" id="Phobius"/>
    </source>
</evidence>
<dbReference type="InterPro" id="IPR037185">
    <property type="entry name" value="EmrE-like"/>
</dbReference>
<feature type="transmembrane region" description="Helical" evidence="5">
    <location>
        <begin position="12"/>
        <end position="32"/>
    </location>
</feature>
<feature type="transmembrane region" description="Helical" evidence="5">
    <location>
        <begin position="249"/>
        <end position="269"/>
    </location>
</feature>
<dbReference type="InterPro" id="IPR000620">
    <property type="entry name" value="EamA_dom"/>
</dbReference>
<evidence type="ECO:0000256" key="1">
    <source>
        <dbReference type="ARBA" id="ARBA00004141"/>
    </source>
</evidence>
<reference evidence="8" key="1">
    <citation type="journal article" date="2019" name="Int. J. Syst. Evol. Microbiol.">
        <title>The Global Catalogue of Microorganisms (GCM) 10K type strain sequencing project: providing services to taxonomists for standard genome sequencing and annotation.</title>
        <authorList>
            <consortium name="The Broad Institute Genomics Platform"/>
            <consortium name="The Broad Institute Genome Sequencing Center for Infectious Disease"/>
            <person name="Wu L."/>
            <person name="Ma J."/>
        </authorList>
    </citation>
    <scope>NUCLEOTIDE SEQUENCE [LARGE SCALE GENOMIC DNA]</scope>
    <source>
        <strain evidence="8">CGMCC 1.16275</strain>
    </source>
</reference>
<proteinExistence type="predicted"/>
<comment type="subcellular location">
    <subcellularLocation>
        <location evidence="1">Membrane</location>
        <topology evidence="1">Multi-pass membrane protein</topology>
    </subcellularLocation>
</comment>
<dbReference type="EMBL" id="JBHUDY010000001">
    <property type="protein sequence ID" value="MFD1612006.1"/>
    <property type="molecule type" value="Genomic_DNA"/>
</dbReference>
<evidence type="ECO:0000256" key="4">
    <source>
        <dbReference type="ARBA" id="ARBA00023136"/>
    </source>
</evidence>
<organism evidence="7 8">
    <name type="scientific">Sphingomonas tabacisoli</name>
    <dbReference type="NCBI Taxonomy" id="2249466"/>
    <lineage>
        <taxon>Bacteria</taxon>
        <taxon>Pseudomonadati</taxon>
        <taxon>Pseudomonadota</taxon>
        <taxon>Alphaproteobacteria</taxon>
        <taxon>Sphingomonadales</taxon>
        <taxon>Sphingomonadaceae</taxon>
        <taxon>Sphingomonas</taxon>
    </lineage>
</organism>
<dbReference type="PANTHER" id="PTHR32322:SF9">
    <property type="entry name" value="AMINO-ACID METABOLITE EFFLUX PUMP-RELATED"/>
    <property type="match status" value="1"/>
</dbReference>
<dbReference type="PANTHER" id="PTHR32322">
    <property type="entry name" value="INNER MEMBRANE TRANSPORTER"/>
    <property type="match status" value="1"/>
</dbReference>
<feature type="transmembrane region" description="Helical" evidence="5">
    <location>
        <begin position="96"/>
        <end position="117"/>
    </location>
</feature>
<feature type="transmembrane region" description="Helical" evidence="5">
    <location>
        <begin position="38"/>
        <end position="58"/>
    </location>
</feature>
<dbReference type="SUPFAM" id="SSF103481">
    <property type="entry name" value="Multidrug resistance efflux transporter EmrE"/>
    <property type="match status" value="2"/>
</dbReference>
<feature type="transmembrane region" description="Helical" evidence="5">
    <location>
        <begin position="70"/>
        <end position="90"/>
    </location>
</feature>
<keyword evidence="3 5" id="KW-1133">Transmembrane helix</keyword>
<keyword evidence="8" id="KW-1185">Reference proteome</keyword>
<keyword evidence="2 5" id="KW-0812">Transmembrane</keyword>
<feature type="transmembrane region" description="Helical" evidence="5">
    <location>
        <begin position="129"/>
        <end position="147"/>
    </location>
</feature>
<protein>
    <submittedName>
        <fullName evidence="7">DMT family transporter</fullName>
    </submittedName>
</protein>
<gene>
    <name evidence="7" type="ORF">ACFSCW_09355</name>
</gene>
<feature type="domain" description="EamA" evidence="6">
    <location>
        <begin position="14"/>
        <end position="142"/>
    </location>
</feature>
<sequence length="305" mass="32529">MQNTGMNGRDWTILLVLSVLWGGSFFFLAIALRELPPITIMLCRVFLGALPLLVVLKLKNQKLPASPRIWGMFLILGLLNNALPFVLYAFAQLRIASGLASILNATTPLWGVLVAHLFTRDERATPAKIIGVLLGFGGVAAMIGTGAHMGGEALAILMCLGATLSYAFAAVYARRFRPLGIPPLTVATGQLLGASLLLLPFSLALERPWSIAPPHAVTWAAIAGFALICTSFAYWLYFRLLESSGATNALLVTFLIPVTAILLGALVLGEALEPRHYAGMALIALGLAAIDGRPLRRLVPRAAVP</sequence>
<evidence type="ECO:0000313" key="7">
    <source>
        <dbReference type="EMBL" id="MFD1612006.1"/>
    </source>
</evidence>
<dbReference type="Pfam" id="PF00892">
    <property type="entry name" value="EamA"/>
    <property type="match status" value="2"/>
</dbReference>
<feature type="transmembrane region" description="Helical" evidence="5">
    <location>
        <begin position="217"/>
        <end position="237"/>
    </location>
</feature>
<dbReference type="Gene3D" id="1.10.3730.20">
    <property type="match status" value="1"/>
</dbReference>
<feature type="transmembrane region" description="Helical" evidence="5">
    <location>
        <begin position="153"/>
        <end position="172"/>
    </location>
</feature>
<name>A0ABW4I3L8_9SPHN</name>
<dbReference type="RefSeq" id="WP_380888617.1">
    <property type="nucleotide sequence ID" value="NZ_JBHUDY010000001.1"/>
</dbReference>
<evidence type="ECO:0000259" key="6">
    <source>
        <dbReference type="Pfam" id="PF00892"/>
    </source>
</evidence>
<accession>A0ABW4I3L8</accession>
<keyword evidence="4 5" id="KW-0472">Membrane</keyword>
<feature type="domain" description="EamA" evidence="6">
    <location>
        <begin position="154"/>
        <end position="289"/>
    </location>
</feature>
<dbReference type="Proteomes" id="UP001597115">
    <property type="component" value="Unassembled WGS sequence"/>
</dbReference>
<evidence type="ECO:0000256" key="3">
    <source>
        <dbReference type="ARBA" id="ARBA00022989"/>
    </source>
</evidence>
<dbReference type="InterPro" id="IPR050638">
    <property type="entry name" value="AA-Vitamin_Transporters"/>
</dbReference>
<evidence type="ECO:0000313" key="8">
    <source>
        <dbReference type="Proteomes" id="UP001597115"/>
    </source>
</evidence>